<name>A0A9Q3J3I3_9BASI</name>
<accession>A0A9Q3J3I3</accession>
<dbReference type="Proteomes" id="UP000765509">
    <property type="component" value="Unassembled WGS sequence"/>
</dbReference>
<keyword evidence="3" id="KW-1185">Reference proteome</keyword>
<gene>
    <name evidence="2" type="ORF">O181_094757</name>
</gene>
<organism evidence="2 3">
    <name type="scientific">Austropuccinia psidii MF-1</name>
    <dbReference type="NCBI Taxonomy" id="1389203"/>
    <lineage>
        <taxon>Eukaryota</taxon>
        <taxon>Fungi</taxon>
        <taxon>Dikarya</taxon>
        <taxon>Basidiomycota</taxon>
        <taxon>Pucciniomycotina</taxon>
        <taxon>Pucciniomycetes</taxon>
        <taxon>Pucciniales</taxon>
        <taxon>Sphaerophragmiaceae</taxon>
        <taxon>Austropuccinia</taxon>
    </lineage>
</organism>
<protein>
    <submittedName>
        <fullName evidence="2">Uncharacterized protein</fullName>
    </submittedName>
</protein>
<dbReference type="AlphaFoldDB" id="A0A9Q3J3I3"/>
<feature type="compositionally biased region" description="Polar residues" evidence="1">
    <location>
        <begin position="63"/>
        <end position="75"/>
    </location>
</feature>
<feature type="region of interest" description="Disordered" evidence="1">
    <location>
        <begin position="43"/>
        <end position="95"/>
    </location>
</feature>
<evidence type="ECO:0000313" key="3">
    <source>
        <dbReference type="Proteomes" id="UP000765509"/>
    </source>
</evidence>
<evidence type="ECO:0000313" key="2">
    <source>
        <dbReference type="EMBL" id="MBW0555042.1"/>
    </source>
</evidence>
<evidence type="ECO:0000256" key="1">
    <source>
        <dbReference type="SAM" id="MobiDB-lite"/>
    </source>
</evidence>
<comment type="caution">
    <text evidence="2">The sequence shown here is derived from an EMBL/GenBank/DDBJ whole genome shotgun (WGS) entry which is preliminary data.</text>
</comment>
<proteinExistence type="predicted"/>
<dbReference type="EMBL" id="AVOT02061901">
    <property type="protein sequence ID" value="MBW0555042.1"/>
    <property type="molecule type" value="Genomic_DNA"/>
</dbReference>
<reference evidence="2" key="1">
    <citation type="submission" date="2021-03" db="EMBL/GenBank/DDBJ databases">
        <title>Draft genome sequence of rust myrtle Austropuccinia psidii MF-1, a brazilian biotype.</title>
        <authorList>
            <person name="Quecine M.C."/>
            <person name="Pachon D.M.R."/>
            <person name="Bonatelli M.L."/>
            <person name="Correr F.H."/>
            <person name="Franceschini L.M."/>
            <person name="Leite T.F."/>
            <person name="Margarido G.R.A."/>
            <person name="Almeida C.A."/>
            <person name="Ferrarezi J.A."/>
            <person name="Labate C.A."/>
        </authorList>
    </citation>
    <scope>NUCLEOTIDE SEQUENCE</scope>
    <source>
        <strain evidence="2">MF-1</strain>
    </source>
</reference>
<sequence>MWKNCINYCLTVRKSLGHPNTCSLLNQWNPLMEKKNMMLLTEEGREKNPPSPKQVPKTAPVARSNNSNVKKQPQAHNKGKGKAPATDLTTKGTEFQRFSRMPWEMYFRRPKQ</sequence>